<dbReference type="Proteomes" id="UP000642829">
    <property type="component" value="Unassembled WGS sequence"/>
</dbReference>
<dbReference type="EMBL" id="BMXG01000005">
    <property type="protein sequence ID" value="GHB96874.1"/>
    <property type="molecule type" value="Genomic_DNA"/>
</dbReference>
<feature type="transmembrane region" description="Helical" evidence="1">
    <location>
        <begin position="6"/>
        <end position="25"/>
    </location>
</feature>
<evidence type="ECO:0000256" key="1">
    <source>
        <dbReference type="SAM" id="Phobius"/>
    </source>
</evidence>
<evidence type="ECO:0000313" key="2">
    <source>
        <dbReference type="EMBL" id="GHB96874.1"/>
    </source>
</evidence>
<feature type="transmembrane region" description="Helical" evidence="1">
    <location>
        <begin position="126"/>
        <end position="149"/>
    </location>
</feature>
<feature type="transmembrane region" description="Helical" evidence="1">
    <location>
        <begin position="75"/>
        <end position="93"/>
    </location>
</feature>
<dbReference type="RefSeq" id="WP_200163277.1">
    <property type="nucleotide sequence ID" value="NZ_JBHLZG010000012.1"/>
</dbReference>
<keyword evidence="1" id="KW-0472">Membrane</keyword>
<feature type="transmembrane region" description="Helical" evidence="1">
    <location>
        <begin position="100"/>
        <end position="120"/>
    </location>
</feature>
<name>A0A8J3DGE2_9BACT</name>
<feature type="transmembrane region" description="Helical" evidence="1">
    <location>
        <begin position="165"/>
        <end position="183"/>
    </location>
</feature>
<proteinExistence type="predicted"/>
<accession>A0A8J3DGE2</accession>
<sequence>MFPTFMSLFVATLLTGLALIAWGLLFFRSNAKTRTRALGLLRSQMAAYVLFGLAALWFLSHVAQLGKADFGDYKMILLAIFGLTAAAAFFCTPDFLAVRGLAGLILLSAGPLLGAAYMQYDEPQRLLLVTLVYVLIIAAMFLGTMPYLLRDFFEWLWSQPKRLKVFGGAFMAYGAVLVVTSFTY</sequence>
<keyword evidence="1" id="KW-0812">Transmembrane</keyword>
<feature type="transmembrane region" description="Helical" evidence="1">
    <location>
        <begin position="45"/>
        <end position="63"/>
    </location>
</feature>
<dbReference type="AlphaFoldDB" id="A0A8J3DGE2"/>
<evidence type="ECO:0000313" key="3">
    <source>
        <dbReference type="Proteomes" id="UP000642829"/>
    </source>
</evidence>
<reference evidence="2" key="1">
    <citation type="journal article" date="2014" name="Int. J. Syst. Evol. Microbiol.">
        <title>Complete genome sequence of Corynebacterium casei LMG S-19264T (=DSM 44701T), isolated from a smear-ripened cheese.</title>
        <authorList>
            <consortium name="US DOE Joint Genome Institute (JGI-PGF)"/>
            <person name="Walter F."/>
            <person name="Albersmeier A."/>
            <person name="Kalinowski J."/>
            <person name="Ruckert C."/>
        </authorList>
    </citation>
    <scope>NUCLEOTIDE SEQUENCE</scope>
    <source>
        <strain evidence="2">KCTC 12870</strain>
    </source>
</reference>
<evidence type="ECO:0008006" key="4">
    <source>
        <dbReference type="Google" id="ProtNLM"/>
    </source>
</evidence>
<organism evidence="2 3">
    <name type="scientific">Cerasicoccus arenae</name>
    <dbReference type="NCBI Taxonomy" id="424488"/>
    <lineage>
        <taxon>Bacteria</taxon>
        <taxon>Pseudomonadati</taxon>
        <taxon>Verrucomicrobiota</taxon>
        <taxon>Opitutia</taxon>
        <taxon>Puniceicoccales</taxon>
        <taxon>Cerasicoccaceae</taxon>
        <taxon>Cerasicoccus</taxon>
    </lineage>
</organism>
<gene>
    <name evidence="2" type="ORF">GCM10007047_11050</name>
</gene>
<protein>
    <recommendedName>
        <fullName evidence="4">DUF981 domain-containing protein</fullName>
    </recommendedName>
</protein>
<keyword evidence="1" id="KW-1133">Transmembrane helix</keyword>
<reference evidence="2" key="2">
    <citation type="submission" date="2020-09" db="EMBL/GenBank/DDBJ databases">
        <authorList>
            <person name="Sun Q."/>
            <person name="Kim S."/>
        </authorList>
    </citation>
    <scope>NUCLEOTIDE SEQUENCE</scope>
    <source>
        <strain evidence="2">KCTC 12870</strain>
    </source>
</reference>
<comment type="caution">
    <text evidence="2">The sequence shown here is derived from an EMBL/GenBank/DDBJ whole genome shotgun (WGS) entry which is preliminary data.</text>
</comment>
<keyword evidence="3" id="KW-1185">Reference proteome</keyword>